<dbReference type="EMBL" id="PQXM01000827">
    <property type="protein sequence ID" value="TGO68441.1"/>
    <property type="molecule type" value="Genomic_DNA"/>
</dbReference>
<name>A0A4Z1J4A8_9HELO</name>
<dbReference type="Proteomes" id="UP000297229">
    <property type="component" value="Unassembled WGS sequence"/>
</dbReference>
<proteinExistence type="predicted"/>
<dbReference type="AlphaFoldDB" id="A0A4Z1J4A8"/>
<sequence length="99" mass="11798">MEPMFHGETCLEALFAYKFTTRDTDSFDTTIQFLVKNGARCDVHPVKRLSIIERVANSKNYSIETFKIMLQYCTDMETKRRCLFLLNKYTKEEMMKFDE</sequence>
<evidence type="ECO:0000313" key="1">
    <source>
        <dbReference type="EMBL" id="TGO68441.1"/>
    </source>
</evidence>
<keyword evidence="2" id="KW-1185">Reference proteome</keyword>
<gene>
    <name evidence="1" type="ORF">BELL_0829g00020</name>
</gene>
<evidence type="ECO:0000313" key="2">
    <source>
        <dbReference type="Proteomes" id="UP000297229"/>
    </source>
</evidence>
<organism evidence="1 2">
    <name type="scientific">Botrytis elliptica</name>
    <dbReference type="NCBI Taxonomy" id="278938"/>
    <lineage>
        <taxon>Eukaryota</taxon>
        <taxon>Fungi</taxon>
        <taxon>Dikarya</taxon>
        <taxon>Ascomycota</taxon>
        <taxon>Pezizomycotina</taxon>
        <taxon>Leotiomycetes</taxon>
        <taxon>Helotiales</taxon>
        <taxon>Sclerotiniaceae</taxon>
        <taxon>Botrytis</taxon>
    </lineage>
</organism>
<reference evidence="1 2" key="1">
    <citation type="submission" date="2017-12" db="EMBL/GenBank/DDBJ databases">
        <title>Comparative genomics of Botrytis spp.</title>
        <authorList>
            <person name="Valero-Jimenez C.A."/>
            <person name="Tapia P."/>
            <person name="Veloso J."/>
            <person name="Silva-Moreno E."/>
            <person name="Staats M."/>
            <person name="Valdes J.H."/>
            <person name="Van Kan J.A.L."/>
        </authorList>
    </citation>
    <scope>NUCLEOTIDE SEQUENCE [LARGE SCALE GENOMIC DNA]</scope>
    <source>
        <strain evidence="1 2">Be9601</strain>
    </source>
</reference>
<accession>A0A4Z1J4A8</accession>
<comment type="caution">
    <text evidence="1">The sequence shown here is derived from an EMBL/GenBank/DDBJ whole genome shotgun (WGS) entry which is preliminary data.</text>
</comment>
<protein>
    <submittedName>
        <fullName evidence="1">Uncharacterized protein</fullName>
    </submittedName>
</protein>